<dbReference type="AlphaFoldDB" id="A0A5J5CRF7"/>
<dbReference type="GO" id="GO:0019894">
    <property type="term" value="F:kinesin binding"/>
    <property type="evidence" value="ECO:0007669"/>
    <property type="project" value="TreeGrafter"/>
</dbReference>
<protein>
    <recommendedName>
        <fullName evidence="3">AAA+ ATPase domain-containing protein</fullName>
    </recommendedName>
</protein>
<dbReference type="PANTHER" id="PTHR10760:SF14">
    <property type="entry name" value="TORSIN-1B"/>
    <property type="match status" value="1"/>
</dbReference>
<comment type="similarity">
    <text evidence="1">Belongs to the ClpA/ClpB family. Torsin subfamily.</text>
</comment>
<dbReference type="GO" id="GO:0005635">
    <property type="term" value="C:nuclear envelope"/>
    <property type="evidence" value="ECO:0007669"/>
    <property type="project" value="TreeGrafter"/>
</dbReference>
<dbReference type="InterPro" id="IPR049337">
    <property type="entry name" value="TOR1A_C"/>
</dbReference>
<feature type="region of interest" description="Disordered" evidence="2">
    <location>
        <begin position="1"/>
        <end position="90"/>
    </location>
</feature>
<dbReference type="InterPro" id="IPR027417">
    <property type="entry name" value="P-loop_NTPase"/>
</dbReference>
<evidence type="ECO:0000313" key="4">
    <source>
        <dbReference type="EMBL" id="KAA8584377.1"/>
    </source>
</evidence>
<dbReference type="GO" id="GO:0005788">
    <property type="term" value="C:endoplasmic reticulum lumen"/>
    <property type="evidence" value="ECO:0007669"/>
    <property type="project" value="TreeGrafter"/>
</dbReference>
<comment type="caution">
    <text evidence="4">The sequence shown here is derived from an EMBL/GenBank/DDBJ whole genome shotgun (WGS) entry which is preliminary data.</text>
</comment>
<dbReference type="SMART" id="SM00382">
    <property type="entry name" value="AAA"/>
    <property type="match status" value="1"/>
</dbReference>
<evidence type="ECO:0000259" key="3">
    <source>
        <dbReference type="SMART" id="SM00382"/>
    </source>
</evidence>
<proteinExistence type="inferred from homology"/>
<feature type="domain" description="AAA+ ATPase" evidence="3">
    <location>
        <begin position="182"/>
        <end position="323"/>
    </location>
</feature>
<accession>A0A5J5CRF7</accession>
<evidence type="ECO:0000256" key="1">
    <source>
        <dbReference type="ARBA" id="ARBA00006235"/>
    </source>
</evidence>
<feature type="compositionally biased region" description="Basic and acidic residues" evidence="2">
    <location>
        <begin position="41"/>
        <end position="52"/>
    </location>
</feature>
<reference evidence="4 5" key="1">
    <citation type="submission" date="2019-08" db="EMBL/GenBank/DDBJ databases">
        <title>A chromosome-level genome assembly, high-density linkage maps, and genome scans reveal the genomic architecture of hybrid incompatibilities underlying speciation via character displacement in darters (Percidae: Etheostominae).</title>
        <authorList>
            <person name="Moran R.L."/>
            <person name="Catchen J.M."/>
            <person name="Fuller R.C."/>
        </authorList>
    </citation>
    <scope>NUCLEOTIDE SEQUENCE [LARGE SCALE GENOMIC DNA]</scope>
    <source>
        <strain evidence="4">EspeVRDwgs_2016</strain>
        <tissue evidence="4">Muscle</tissue>
    </source>
</reference>
<dbReference type="PANTHER" id="PTHR10760">
    <property type="entry name" value="TORSIN"/>
    <property type="match status" value="1"/>
</dbReference>
<dbReference type="InterPro" id="IPR010448">
    <property type="entry name" value="Torsin"/>
</dbReference>
<sequence>MTSRAPNPSAPSQRSPLSGPTGESGLCQESRSPRCAFSLPRRADLRNSRKSSDPGTQGTPFDLFHTRKDTPPQRQAGGEEGKTPAEAENEGDSLRWQIYDHHPDQESAPWRLGVRVLRRETYLEPDLNKIYTPSESCDSEWISFDAEGFKVDLESKLFGQHIASRVILKAVIGFMRDKNPNKPLVLSLHGWSGIGKNFVSKLIAANIYKKGMDSSFVHVLTSELHFPHQSKIGTYKSQLQQRIKDNVRNCERSMFIFDEMDKMHPGLIDSIKPYLGYHNNLDGVSYRKAIFIFLSNAGGESITQTALDFWKAGRDREEIELSDVETLLSSSAFNSKNYGLWHSGLIDENLVDFFVPFLPLEYRHVVQCVMAEMKTKGLRPDQNVADKMAKDLQYFPKSDKVFSVSGCKKICSRHHMYT</sequence>
<evidence type="ECO:0000256" key="2">
    <source>
        <dbReference type="SAM" id="MobiDB-lite"/>
    </source>
</evidence>
<dbReference type="Pfam" id="PF21376">
    <property type="entry name" value="TOR1A_C"/>
    <property type="match status" value="1"/>
</dbReference>
<dbReference type="Proteomes" id="UP000327493">
    <property type="component" value="Chromosome 16"/>
</dbReference>
<dbReference type="GO" id="GO:0034504">
    <property type="term" value="P:protein localization to nucleus"/>
    <property type="evidence" value="ECO:0007669"/>
    <property type="project" value="TreeGrafter"/>
</dbReference>
<keyword evidence="5" id="KW-1185">Reference proteome</keyword>
<evidence type="ECO:0000313" key="5">
    <source>
        <dbReference type="Proteomes" id="UP000327493"/>
    </source>
</evidence>
<dbReference type="GO" id="GO:0005524">
    <property type="term" value="F:ATP binding"/>
    <property type="evidence" value="ECO:0007669"/>
    <property type="project" value="InterPro"/>
</dbReference>
<dbReference type="InterPro" id="IPR001270">
    <property type="entry name" value="ClpA/B"/>
</dbReference>
<dbReference type="Gene3D" id="3.40.50.300">
    <property type="entry name" value="P-loop containing nucleotide triphosphate hydrolases"/>
    <property type="match status" value="1"/>
</dbReference>
<dbReference type="Pfam" id="PF06309">
    <property type="entry name" value="Torsin"/>
    <property type="match status" value="1"/>
</dbReference>
<dbReference type="EMBL" id="VOFY01000016">
    <property type="protein sequence ID" value="KAA8584377.1"/>
    <property type="molecule type" value="Genomic_DNA"/>
</dbReference>
<feature type="compositionally biased region" description="Basic and acidic residues" evidence="2">
    <location>
        <begin position="64"/>
        <end position="85"/>
    </location>
</feature>
<gene>
    <name evidence="4" type="ORF">FQN60_008162</name>
</gene>
<dbReference type="GO" id="GO:0071763">
    <property type="term" value="P:nuclear membrane organization"/>
    <property type="evidence" value="ECO:0007669"/>
    <property type="project" value="TreeGrafter"/>
</dbReference>
<name>A0A5J5CRF7_9PERO</name>
<dbReference type="FunFam" id="3.40.50.300:FF:001719">
    <property type="entry name" value="Torsin"/>
    <property type="match status" value="1"/>
</dbReference>
<dbReference type="GO" id="GO:0016887">
    <property type="term" value="F:ATP hydrolysis activity"/>
    <property type="evidence" value="ECO:0007669"/>
    <property type="project" value="InterPro"/>
</dbReference>
<dbReference type="SUPFAM" id="SSF52540">
    <property type="entry name" value="P-loop containing nucleoside triphosphate hydrolases"/>
    <property type="match status" value="1"/>
</dbReference>
<feature type="compositionally biased region" description="Polar residues" evidence="2">
    <location>
        <begin position="1"/>
        <end position="18"/>
    </location>
</feature>
<dbReference type="InterPro" id="IPR003593">
    <property type="entry name" value="AAA+_ATPase"/>
</dbReference>
<dbReference type="PRINTS" id="PR00300">
    <property type="entry name" value="CLPPROTEASEA"/>
</dbReference>
<organism evidence="4 5">
    <name type="scientific">Etheostoma spectabile</name>
    <name type="common">orangethroat darter</name>
    <dbReference type="NCBI Taxonomy" id="54343"/>
    <lineage>
        <taxon>Eukaryota</taxon>
        <taxon>Metazoa</taxon>
        <taxon>Chordata</taxon>
        <taxon>Craniata</taxon>
        <taxon>Vertebrata</taxon>
        <taxon>Euteleostomi</taxon>
        <taxon>Actinopterygii</taxon>
        <taxon>Neopterygii</taxon>
        <taxon>Teleostei</taxon>
        <taxon>Neoteleostei</taxon>
        <taxon>Acanthomorphata</taxon>
        <taxon>Eupercaria</taxon>
        <taxon>Perciformes</taxon>
        <taxon>Percoidei</taxon>
        <taxon>Percidae</taxon>
        <taxon>Etheostomatinae</taxon>
        <taxon>Etheostoma</taxon>
    </lineage>
</organism>